<dbReference type="Proteomes" id="UP000327013">
    <property type="component" value="Unassembled WGS sequence"/>
</dbReference>
<protein>
    <submittedName>
        <fullName evidence="2">Uncharacterized protein</fullName>
    </submittedName>
</protein>
<gene>
    <name evidence="2" type="ORF">FH972_024117</name>
</gene>
<evidence type="ECO:0000313" key="2">
    <source>
        <dbReference type="EMBL" id="KAB8356534.1"/>
    </source>
</evidence>
<dbReference type="EMBL" id="VIBQ01000016">
    <property type="protein sequence ID" value="KAB8356534.1"/>
    <property type="molecule type" value="Genomic_DNA"/>
</dbReference>
<keyword evidence="3" id="KW-1185">Reference proteome</keyword>
<feature type="compositionally biased region" description="Basic and acidic residues" evidence="1">
    <location>
        <begin position="103"/>
        <end position="114"/>
    </location>
</feature>
<evidence type="ECO:0000256" key="1">
    <source>
        <dbReference type="SAM" id="MobiDB-lite"/>
    </source>
</evidence>
<feature type="region of interest" description="Disordered" evidence="1">
    <location>
        <begin position="103"/>
        <end position="127"/>
    </location>
</feature>
<accession>A0A5N6KX35</accession>
<proteinExistence type="predicted"/>
<organism evidence="2 3">
    <name type="scientific">Carpinus fangiana</name>
    <dbReference type="NCBI Taxonomy" id="176857"/>
    <lineage>
        <taxon>Eukaryota</taxon>
        <taxon>Viridiplantae</taxon>
        <taxon>Streptophyta</taxon>
        <taxon>Embryophyta</taxon>
        <taxon>Tracheophyta</taxon>
        <taxon>Spermatophyta</taxon>
        <taxon>Magnoliopsida</taxon>
        <taxon>eudicotyledons</taxon>
        <taxon>Gunneridae</taxon>
        <taxon>Pentapetalae</taxon>
        <taxon>rosids</taxon>
        <taxon>fabids</taxon>
        <taxon>Fagales</taxon>
        <taxon>Betulaceae</taxon>
        <taxon>Carpinus</taxon>
    </lineage>
</organism>
<reference evidence="2 3" key="1">
    <citation type="submission" date="2019-06" db="EMBL/GenBank/DDBJ databases">
        <title>A chromosomal-level reference genome of Carpinus fangiana (Coryloideae, Betulaceae).</title>
        <authorList>
            <person name="Yang X."/>
            <person name="Wang Z."/>
            <person name="Zhang L."/>
            <person name="Hao G."/>
            <person name="Liu J."/>
            <person name="Yang Y."/>
        </authorList>
    </citation>
    <scope>NUCLEOTIDE SEQUENCE [LARGE SCALE GENOMIC DNA]</scope>
    <source>
        <strain evidence="2">Cfa_2016G</strain>
        <tissue evidence="2">Leaf</tissue>
    </source>
</reference>
<name>A0A5N6KX35_9ROSI</name>
<sequence>MAAVNIVKYFFHKEFTGEPELRRQLVALAYQTARSQQLHPKAIFIRSVVHDTTSNPLTGKHEKDPKGWHVTLCFKDQEQLDKKTHVTSHGYCKGQKDLEFVEATHDPEKSDSVRKRSGKPVWPDESKLSLHPDIGYSHLESLPG</sequence>
<dbReference type="OrthoDB" id="4955540at2759"/>
<comment type="caution">
    <text evidence="2">The sequence shown here is derived from an EMBL/GenBank/DDBJ whole genome shotgun (WGS) entry which is preliminary data.</text>
</comment>
<dbReference type="AlphaFoldDB" id="A0A5N6KX35"/>
<evidence type="ECO:0000313" key="3">
    <source>
        <dbReference type="Proteomes" id="UP000327013"/>
    </source>
</evidence>